<dbReference type="Proteomes" id="UP001056120">
    <property type="component" value="Linkage Group LG03"/>
</dbReference>
<organism evidence="1 2">
    <name type="scientific">Smallanthus sonchifolius</name>
    <dbReference type="NCBI Taxonomy" id="185202"/>
    <lineage>
        <taxon>Eukaryota</taxon>
        <taxon>Viridiplantae</taxon>
        <taxon>Streptophyta</taxon>
        <taxon>Embryophyta</taxon>
        <taxon>Tracheophyta</taxon>
        <taxon>Spermatophyta</taxon>
        <taxon>Magnoliopsida</taxon>
        <taxon>eudicotyledons</taxon>
        <taxon>Gunneridae</taxon>
        <taxon>Pentapetalae</taxon>
        <taxon>asterids</taxon>
        <taxon>campanulids</taxon>
        <taxon>Asterales</taxon>
        <taxon>Asteraceae</taxon>
        <taxon>Asteroideae</taxon>
        <taxon>Heliantheae alliance</taxon>
        <taxon>Millerieae</taxon>
        <taxon>Smallanthus</taxon>
    </lineage>
</organism>
<comment type="caution">
    <text evidence="1">The sequence shown here is derived from an EMBL/GenBank/DDBJ whole genome shotgun (WGS) entry which is preliminary data.</text>
</comment>
<evidence type="ECO:0000313" key="1">
    <source>
        <dbReference type="EMBL" id="KAI3821551.1"/>
    </source>
</evidence>
<proteinExistence type="predicted"/>
<gene>
    <name evidence="1" type="ORF">L1987_09119</name>
</gene>
<reference evidence="1 2" key="2">
    <citation type="journal article" date="2022" name="Mol. Ecol. Resour.">
        <title>The genomes of chicory, endive, great burdock and yacon provide insights into Asteraceae paleo-polyploidization history and plant inulin production.</title>
        <authorList>
            <person name="Fan W."/>
            <person name="Wang S."/>
            <person name="Wang H."/>
            <person name="Wang A."/>
            <person name="Jiang F."/>
            <person name="Liu H."/>
            <person name="Zhao H."/>
            <person name="Xu D."/>
            <person name="Zhang Y."/>
        </authorList>
    </citation>
    <scope>NUCLEOTIDE SEQUENCE [LARGE SCALE GENOMIC DNA]</scope>
    <source>
        <strain evidence="2">cv. Yunnan</strain>
        <tissue evidence="1">Leaves</tissue>
    </source>
</reference>
<accession>A0ACB9JP48</accession>
<keyword evidence="2" id="KW-1185">Reference proteome</keyword>
<dbReference type="EMBL" id="CM042020">
    <property type="protein sequence ID" value="KAI3821551.1"/>
    <property type="molecule type" value="Genomic_DNA"/>
</dbReference>
<name>A0ACB9JP48_9ASTR</name>
<reference evidence="2" key="1">
    <citation type="journal article" date="2022" name="Mol. Ecol. Resour.">
        <title>The genomes of chicory, endive, great burdock and yacon provide insights into Asteraceae palaeo-polyploidization history and plant inulin production.</title>
        <authorList>
            <person name="Fan W."/>
            <person name="Wang S."/>
            <person name="Wang H."/>
            <person name="Wang A."/>
            <person name="Jiang F."/>
            <person name="Liu H."/>
            <person name="Zhao H."/>
            <person name="Xu D."/>
            <person name="Zhang Y."/>
        </authorList>
    </citation>
    <scope>NUCLEOTIDE SEQUENCE [LARGE SCALE GENOMIC DNA]</scope>
    <source>
        <strain evidence="2">cv. Yunnan</strain>
    </source>
</reference>
<evidence type="ECO:0000313" key="2">
    <source>
        <dbReference type="Proteomes" id="UP001056120"/>
    </source>
</evidence>
<protein>
    <submittedName>
        <fullName evidence="1">Uncharacterized protein</fullName>
    </submittedName>
</protein>
<sequence length="67" mass="7324">MFSRKWCSLFRQTRLSGYGGDGTPPGLTGLLGSLMAVPSFGQRKSNLANASQRWSTTETTWGEANRV</sequence>